<dbReference type="AlphaFoldDB" id="A0A2G9UCT4"/>
<gene>
    <name evidence="1" type="ORF">TELCIR_10169</name>
</gene>
<name>A0A2G9UCT4_TELCI</name>
<dbReference type="EMBL" id="KZ347277">
    <property type="protein sequence ID" value="PIO68055.1"/>
    <property type="molecule type" value="Genomic_DNA"/>
</dbReference>
<keyword evidence="2" id="KW-1185">Reference proteome</keyword>
<evidence type="ECO:0000313" key="2">
    <source>
        <dbReference type="Proteomes" id="UP000230423"/>
    </source>
</evidence>
<protein>
    <submittedName>
        <fullName evidence="1">Uncharacterized protein</fullName>
    </submittedName>
</protein>
<dbReference type="Proteomes" id="UP000230423">
    <property type="component" value="Unassembled WGS sequence"/>
</dbReference>
<sequence length="83" mass="9164">MLNKEESSPEACKDEKRNVSMEDLFIHATAPGALAPVDMVDSSAIKGHQVAVANSMPLKTSRLAMAQCFISRERERSRARPSY</sequence>
<accession>A0A2G9UCT4</accession>
<organism evidence="1 2">
    <name type="scientific">Teladorsagia circumcincta</name>
    <name type="common">Brown stomach worm</name>
    <name type="synonym">Ostertagia circumcincta</name>
    <dbReference type="NCBI Taxonomy" id="45464"/>
    <lineage>
        <taxon>Eukaryota</taxon>
        <taxon>Metazoa</taxon>
        <taxon>Ecdysozoa</taxon>
        <taxon>Nematoda</taxon>
        <taxon>Chromadorea</taxon>
        <taxon>Rhabditida</taxon>
        <taxon>Rhabditina</taxon>
        <taxon>Rhabditomorpha</taxon>
        <taxon>Strongyloidea</taxon>
        <taxon>Trichostrongylidae</taxon>
        <taxon>Teladorsagia</taxon>
    </lineage>
</organism>
<evidence type="ECO:0000313" key="1">
    <source>
        <dbReference type="EMBL" id="PIO68055.1"/>
    </source>
</evidence>
<reference evidence="1 2" key="1">
    <citation type="submission" date="2015-09" db="EMBL/GenBank/DDBJ databases">
        <title>Draft genome of the parasitic nematode Teladorsagia circumcincta isolate WARC Sus (inbred).</title>
        <authorList>
            <person name="Mitreva M."/>
        </authorList>
    </citation>
    <scope>NUCLEOTIDE SEQUENCE [LARGE SCALE GENOMIC DNA]</scope>
    <source>
        <strain evidence="1 2">S</strain>
    </source>
</reference>
<proteinExistence type="predicted"/>